<comment type="caution">
    <text evidence="1">The sequence shown here is derived from an EMBL/GenBank/DDBJ whole genome shotgun (WGS) entry which is preliminary data.</text>
</comment>
<sequence length="250" mass="27665">MFSARREACRARHLSRDELVDGLCMPVHECLQSLKDVGKLKFPLFCGVRILLPIVCCPQPQRSPPTTTTTSTTTTTTPTTTTSTTPAPPVMGPCQSQTGQPGTCIPLFDCKPLEEQVSQGKYPPICSIQMRIPYACCPRNETPQAEPIQADAVARAVKVSELVYENGLFCRPVHPTDWLGRRSRGRLDASEMAKLPERRDLASTPNSVPPLSLFQFFFIPFPLPSLHGGYSPLNFCWNMISDSLLQIEKS</sequence>
<proteinExistence type="predicted"/>
<evidence type="ECO:0000313" key="1">
    <source>
        <dbReference type="EMBL" id="KAG0434959.1"/>
    </source>
</evidence>
<accession>A0AC60QK45</accession>
<gene>
    <name evidence="1" type="ORF">HPB47_018762</name>
</gene>
<protein>
    <submittedName>
        <fullName evidence="1">Uncharacterized protein</fullName>
    </submittedName>
</protein>
<reference evidence="1 2" key="1">
    <citation type="journal article" date="2020" name="Cell">
        <title>Large-Scale Comparative Analyses of Tick Genomes Elucidate Their Genetic Diversity and Vector Capacities.</title>
        <authorList>
            <consortium name="Tick Genome and Microbiome Consortium (TIGMIC)"/>
            <person name="Jia N."/>
            <person name="Wang J."/>
            <person name="Shi W."/>
            <person name="Du L."/>
            <person name="Sun Y."/>
            <person name="Zhan W."/>
            <person name="Jiang J.F."/>
            <person name="Wang Q."/>
            <person name="Zhang B."/>
            <person name="Ji P."/>
            <person name="Bell-Sakyi L."/>
            <person name="Cui X.M."/>
            <person name="Yuan T.T."/>
            <person name="Jiang B.G."/>
            <person name="Yang W.F."/>
            <person name="Lam T.T."/>
            <person name="Chang Q.C."/>
            <person name="Ding S.J."/>
            <person name="Wang X.J."/>
            <person name="Zhu J.G."/>
            <person name="Ruan X.D."/>
            <person name="Zhao L."/>
            <person name="Wei J.T."/>
            <person name="Ye R.Z."/>
            <person name="Que T.C."/>
            <person name="Du C.H."/>
            <person name="Zhou Y.H."/>
            <person name="Cheng J.X."/>
            <person name="Dai P.F."/>
            <person name="Guo W.B."/>
            <person name="Han X.H."/>
            <person name="Huang E.J."/>
            <person name="Li L.F."/>
            <person name="Wei W."/>
            <person name="Gao Y.C."/>
            <person name="Liu J.Z."/>
            <person name="Shao H.Z."/>
            <person name="Wang X."/>
            <person name="Wang C.C."/>
            <person name="Yang T.C."/>
            <person name="Huo Q.B."/>
            <person name="Li W."/>
            <person name="Chen H.Y."/>
            <person name="Chen S.E."/>
            <person name="Zhou L.G."/>
            <person name="Ni X.B."/>
            <person name="Tian J.H."/>
            <person name="Sheng Y."/>
            <person name="Liu T."/>
            <person name="Pan Y.S."/>
            <person name="Xia L.Y."/>
            <person name="Li J."/>
            <person name="Zhao F."/>
            <person name="Cao W.C."/>
        </authorList>
    </citation>
    <scope>NUCLEOTIDE SEQUENCE [LARGE SCALE GENOMIC DNA]</scope>
    <source>
        <strain evidence="1">Iper-2018</strain>
    </source>
</reference>
<organism evidence="1 2">
    <name type="scientific">Ixodes persulcatus</name>
    <name type="common">Taiga tick</name>
    <dbReference type="NCBI Taxonomy" id="34615"/>
    <lineage>
        <taxon>Eukaryota</taxon>
        <taxon>Metazoa</taxon>
        <taxon>Ecdysozoa</taxon>
        <taxon>Arthropoda</taxon>
        <taxon>Chelicerata</taxon>
        <taxon>Arachnida</taxon>
        <taxon>Acari</taxon>
        <taxon>Parasitiformes</taxon>
        <taxon>Ixodida</taxon>
        <taxon>Ixodoidea</taxon>
        <taxon>Ixodidae</taxon>
        <taxon>Ixodinae</taxon>
        <taxon>Ixodes</taxon>
    </lineage>
</organism>
<evidence type="ECO:0000313" key="2">
    <source>
        <dbReference type="Proteomes" id="UP000805193"/>
    </source>
</evidence>
<name>A0AC60QK45_IXOPE</name>
<keyword evidence="2" id="KW-1185">Reference proteome</keyword>
<dbReference type="Proteomes" id="UP000805193">
    <property type="component" value="Unassembled WGS sequence"/>
</dbReference>
<dbReference type="EMBL" id="JABSTQ010008043">
    <property type="protein sequence ID" value="KAG0434959.1"/>
    <property type="molecule type" value="Genomic_DNA"/>
</dbReference>